<comment type="caution">
    <text evidence="1">The sequence shown here is derived from an EMBL/GenBank/DDBJ whole genome shotgun (WGS) entry which is preliminary data.</text>
</comment>
<evidence type="ECO:0000313" key="1">
    <source>
        <dbReference type="EMBL" id="KAB2619916.1"/>
    </source>
</evidence>
<reference evidence="1 2" key="2">
    <citation type="submission" date="2019-11" db="EMBL/GenBank/DDBJ databases">
        <title>A de novo genome assembly of a pear dwarfing rootstock.</title>
        <authorList>
            <person name="Wang F."/>
            <person name="Wang J."/>
            <person name="Li S."/>
            <person name="Zhang Y."/>
            <person name="Fang M."/>
            <person name="Ma L."/>
            <person name="Zhao Y."/>
            <person name="Jiang S."/>
        </authorList>
    </citation>
    <scope>NUCLEOTIDE SEQUENCE [LARGE SCALE GENOMIC DNA]</scope>
    <source>
        <strain evidence="1">S2</strain>
        <tissue evidence="1">Leaf</tissue>
    </source>
</reference>
<name>A0A5N5GWC6_9ROSA</name>
<protein>
    <submittedName>
        <fullName evidence="1">Uncharacterized protein</fullName>
    </submittedName>
</protein>
<evidence type="ECO:0000313" key="2">
    <source>
        <dbReference type="Proteomes" id="UP000327157"/>
    </source>
</evidence>
<proteinExistence type="predicted"/>
<accession>A0A5N5GWC6</accession>
<dbReference type="AlphaFoldDB" id="A0A5N5GWC6"/>
<reference evidence="1 2" key="1">
    <citation type="submission" date="2019-09" db="EMBL/GenBank/DDBJ databases">
        <authorList>
            <person name="Ou C."/>
        </authorList>
    </citation>
    <scope>NUCLEOTIDE SEQUENCE [LARGE SCALE GENOMIC DNA]</scope>
    <source>
        <strain evidence="1">S2</strain>
        <tissue evidence="1">Leaf</tissue>
    </source>
</reference>
<gene>
    <name evidence="1" type="ORF">D8674_041141</name>
</gene>
<keyword evidence="2" id="KW-1185">Reference proteome</keyword>
<dbReference type="Proteomes" id="UP000327157">
    <property type="component" value="Unassembled WGS sequence"/>
</dbReference>
<organism evidence="1 2">
    <name type="scientific">Pyrus ussuriensis x Pyrus communis</name>
    <dbReference type="NCBI Taxonomy" id="2448454"/>
    <lineage>
        <taxon>Eukaryota</taxon>
        <taxon>Viridiplantae</taxon>
        <taxon>Streptophyta</taxon>
        <taxon>Embryophyta</taxon>
        <taxon>Tracheophyta</taxon>
        <taxon>Spermatophyta</taxon>
        <taxon>Magnoliopsida</taxon>
        <taxon>eudicotyledons</taxon>
        <taxon>Gunneridae</taxon>
        <taxon>Pentapetalae</taxon>
        <taxon>rosids</taxon>
        <taxon>fabids</taxon>
        <taxon>Rosales</taxon>
        <taxon>Rosaceae</taxon>
        <taxon>Amygdaloideae</taxon>
        <taxon>Maleae</taxon>
        <taxon>Pyrus</taxon>
    </lineage>
</organism>
<sequence>MVGRGKKKERLKRRGWPVARKVRWLPSARCSDALGNCCHQLKMSTTFFTVNSQSRRLGALKIPQYRHQINGEILSSIKFPTLLTSLKSTAPHRLVLHRLSSVKSSIELSTMRNTDKGLNPIKHVYELDESVNL</sequence>
<dbReference type="EMBL" id="SMOL01000369">
    <property type="protein sequence ID" value="KAB2619916.1"/>
    <property type="molecule type" value="Genomic_DNA"/>
</dbReference>